<feature type="region of interest" description="Disordered" evidence="1">
    <location>
        <begin position="1"/>
        <end position="57"/>
    </location>
</feature>
<organism evidence="2 3">
    <name type="scientific">Basidiobolus ranarum</name>
    <dbReference type="NCBI Taxonomy" id="34480"/>
    <lineage>
        <taxon>Eukaryota</taxon>
        <taxon>Fungi</taxon>
        <taxon>Fungi incertae sedis</taxon>
        <taxon>Zoopagomycota</taxon>
        <taxon>Entomophthoromycotina</taxon>
        <taxon>Basidiobolomycetes</taxon>
        <taxon>Basidiobolales</taxon>
        <taxon>Basidiobolaceae</taxon>
        <taxon>Basidiobolus</taxon>
    </lineage>
</organism>
<dbReference type="Proteomes" id="UP001479436">
    <property type="component" value="Unassembled WGS sequence"/>
</dbReference>
<evidence type="ECO:0000313" key="3">
    <source>
        <dbReference type="Proteomes" id="UP001479436"/>
    </source>
</evidence>
<protein>
    <submittedName>
        <fullName evidence="2">Uncharacterized protein</fullName>
    </submittedName>
</protein>
<sequence length="95" mass="10867">METCSSDPTTEKRVRNAPLTISNMLVFNEPRRPTDREPLRHKGLTPGNGSKYTEQSLSDEELFDTEDLEHNSPIDQFEPRSEGFIKIGVRTLYQA</sequence>
<accession>A0ABR2VRL8</accession>
<evidence type="ECO:0000256" key="1">
    <source>
        <dbReference type="SAM" id="MobiDB-lite"/>
    </source>
</evidence>
<proteinExistence type="predicted"/>
<keyword evidence="3" id="KW-1185">Reference proteome</keyword>
<feature type="compositionally biased region" description="Basic and acidic residues" evidence="1">
    <location>
        <begin position="29"/>
        <end position="40"/>
    </location>
</feature>
<dbReference type="EMBL" id="JASJQH010008057">
    <property type="protein sequence ID" value="KAK9695582.1"/>
    <property type="molecule type" value="Genomic_DNA"/>
</dbReference>
<name>A0ABR2VRL8_9FUNG</name>
<comment type="caution">
    <text evidence="2">The sequence shown here is derived from an EMBL/GenBank/DDBJ whole genome shotgun (WGS) entry which is preliminary data.</text>
</comment>
<reference evidence="2 3" key="1">
    <citation type="submission" date="2023-04" db="EMBL/GenBank/DDBJ databases">
        <title>Genome of Basidiobolus ranarum AG-B5.</title>
        <authorList>
            <person name="Stajich J.E."/>
            <person name="Carter-House D."/>
            <person name="Gryganskyi A."/>
        </authorList>
    </citation>
    <scope>NUCLEOTIDE SEQUENCE [LARGE SCALE GENOMIC DNA]</scope>
    <source>
        <strain evidence="2 3">AG-B5</strain>
    </source>
</reference>
<evidence type="ECO:0000313" key="2">
    <source>
        <dbReference type="EMBL" id="KAK9695582.1"/>
    </source>
</evidence>
<feature type="compositionally biased region" description="Polar residues" evidence="1">
    <location>
        <begin position="47"/>
        <end position="56"/>
    </location>
</feature>
<gene>
    <name evidence="2" type="ORF">K7432_012874</name>
</gene>